<dbReference type="InterPro" id="IPR037673">
    <property type="entry name" value="MSC/AndL"/>
</dbReference>
<evidence type="ECO:0000256" key="9">
    <source>
        <dbReference type="ARBA" id="ARBA00023303"/>
    </source>
</evidence>
<dbReference type="PROSITE" id="PS01327">
    <property type="entry name" value="MSCL"/>
    <property type="match status" value="1"/>
</dbReference>
<evidence type="ECO:0000256" key="1">
    <source>
        <dbReference type="ARBA" id="ARBA00004651"/>
    </source>
</evidence>
<keyword evidence="9 10" id="KW-0407">Ion channel</keyword>
<evidence type="ECO:0000256" key="5">
    <source>
        <dbReference type="ARBA" id="ARBA00022692"/>
    </source>
</evidence>
<evidence type="ECO:0000313" key="12">
    <source>
        <dbReference type="Proteomes" id="UP000316008"/>
    </source>
</evidence>
<evidence type="ECO:0000256" key="4">
    <source>
        <dbReference type="ARBA" id="ARBA00022475"/>
    </source>
</evidence>
<dbReference type="InterPro" id="IPR001185">
    <property type="entry name" value="MS_channel"/>
</dbReference>
<keyword evidence="12" id="KW-1185">Reference proteome</keyword>
<dbReference type="Gene3D" id="1.10.1200.120">
    <property type="entry name" value="Large-conductance mechanosensitive channel, MscL, domain 1"/>
    <property type="match status" value="1"/>
</dbReference>
<proteinExistence type="inferred from homology"/>
<dbReference type="PANTHER" id="PTHR30266:SF2">
    <property type="entry name" value="LARGE-CONDUCTANCE MECHANOSENSITIVE CHANNEL"/>
    <property type="match status" value="1"/>
</dbReference>
<keyword evidence="4 10" id="KW-1003">Cell membrane</keyword>
<evidence type="ECO:0000256" key="8">
    <source>
        <dbReference type="ARBA" id="ARBA00023136"/>
    </source>
</evidence>
<keyword evidence="3 10" id="KW-0813">Transport</keyword>
<dbReference type="AlphaFoldDB" id="A0A556N669"/>
<evidence type="ECO:0000256" key="2">
    <source>
        <dbReference type="ARBA" id="ARBA00007254"/>
    </source>
</evidence>
<dbReference type="OrthoDB" id="9810350at2"/>
<keyword evidence="5 10" id="KW-0812">Transmembrane</keyword>
<dbReference type="InterPro" id="IPR036019">
    <property type="entry name" value="MscL_channel"/>
</dbReference>
<dbReference type="HAMAP" id="MF_00115">
    <property type="entry name" value="MscL"/>
    <property type="match status" value="1"/>
</dbReference>
<keyword evidence="6 10" id="KW-1133">Transmembrane helix</keyword>
<dbReference type="SUPFAM" id="SSF81330">
    <property type="entry name" value="Gated mechanosensitive channel"/>
    <property type="match status" value="1"/>
</dbReference>
<evidence type="ECO:0000256" key="10">
    <source>
        <dbReference type="HAMAP-Rule" id="MF_00115"/>
    </source>
</evidence>
<evidence type="ECO:0000313" key="11">
    <source>
        <dbReference type="EMBL" id="TSJ47625.1"/>
    </source>
</evidence>
<reference evidence="11 12" key="1">
    <citation type="submission" date="2019-07" db="EMBL/GenBank/DDBJ databases">
        <authorList>
            <person name="Huq M.A."/>
        </authorList>
    </citation>
    <scope>NUCLEOTIDE SEQUENCE [LARGE SCALE GENOMIC DNA]</scope>
    <source>
        <strain evidence="11 12">MAH-3</strain>
    </source>
</reference>
<name>A0A556N669_9FLAO</name>
<keyword evidence="8 10" id="KW-0472">Membrane</keyword>
<keyword evidence="7 10" id="KW-0406">Ion transport</keyword>
<dbReference type="GO" id="GO:0005886">
    <property type="term" value="C:plasma membrane"/>
    <property type="evidence" value="ECO:0007669"/>
    <property type="project" value="UniProtKB-SubCell"/>
</dbReference>
<organism evidence="11 12">
    <name type="scientific">Fluviicola chungangensis</name>
    <dbReference type="NCBI Taxonomy" id="2597671"/>
    <lineage>
        <taxon>Bacteria</taxon>
        <taxon>Pseudomonadati</taxon>
        <taxon>Bacteroidota</taxon>
        <taxon>Flavobacteriia</taxon>
        <taxon>Flavobacteriales</taxon>
        <taxon>Crocinitomicaceae</taxon>
        <taxon>Fluviicola</taxon>
    </lineage>
</organism>
<dbReference type="InterPro" id="IPR019823">
    <property type="entry name" value="Mechanosensitive_channel_CS"/>
</dbReference>
<dbReference type="RefSeq" id="WP_144331161.1">
    <property type="nucleotide sequence ID" value="NZ_VLPL01000001.1"/>
</dbReference>
<feature type="transmembrane region" description="Helical" evidence="10">
    <location>
        <begin position="78"/>
        <end position="101"/>
    </location>
</feature>
<comment type="caution">
    <text evidence="11">The sequence shown here is derived from an EMBL/GenBank/DDBJ whole genome shotgun (WGS) entry which is preliminary data.</text>
</comment>
<comment type="subcellular location">
    <subcellularLocation>
        <location evidence="1 10">Cell membrane</location>
        <topology evidence="1 10">Multi-pass membrane protein</topology>
    </subcellularLocation>
</comment>
<dbReference type="GO" id="GO:0008381">
    <property type="term" value="F:mechanosensitive monoatomic ion channel activity"/>
    <property type="evidence" value="ECO:0007669"/>
    <property type="project" value="UniProtKB-UniRule"/>
</dbReference>
<comment type="subunit">
    <text evidence="10">Homopentamer.</text>
</comment>
<evidence type="ECO:0000256" key="7">
    <source>
        <dbReference type="ARBA" id="ARBA00023065"/>
    </source>
</evidence>
<dbReference type="NCBIfam" id="TIGR00220">
    <property type="entry name" value="mscL"/>
    <property type="match status" value="1"/>
</dbReference>
<accession>A0A556N669</accession>
<dbReference type="Pfam" id="PF01741">
    <property type="entry name" value="MscL"/>
    <property type="match status" value="1"/>
</dbReference>
<dbReference type="PRINTS" id="PR01264">
    <property type="entry name" value="MECHCHANNEL"/>
</dbReference>
<sequence>MLKEFKAFIMRGNVVDLAVAVILGAAFGAIINSLVTDIITPAILNPALKAAHVDNIAELRAFGTTVVKDGKEVVEGGILYGAFLAKVINFLVIAFCLFLVVKLMNKALHLRKKEEAETPPAPAEPSNEEKLLMEIRDLLKNR</sequence>
<gene>
    <name evidence="10 11" type="primary">mscL</name>
    <name evidence="11" type="ORF">FO442_00430</name>
</gene>
<protein>
    <recommendedName>
        <fullName evidence="10">Large-conductance mechanosensitive channel</fullName>
    </recommendedName>
</protein>
<evidence type="ECO:0000256" key="6">
    <source>
        <dbReference type="ARBA" id="ARBA00022989"/>
    </source>
</evidence>
<dbReference type="PANTHER" id="PTHR30266">
    <property type="entry name" value="MECHANOSENSITIVE CHANNEL MSCL"/>
    <property type="match status" value="1"/>
</dbReference>
<dbReference type="Proteomes" id="UP000316008">
    <property type="component" value="Unassembled WGS sequence"/>
</dbReference>
<comment type="similarity">
    <text evidence="2 10">Belongs to the MscL family.</text>
</comment>
<feature type="transmembrane region" description="Helical" evidence="10">
    <location>
        <begin position="12"/>
        <end position="31"/>
    </location>
</feature>
<dbReference type="EMBL" id="VLPL01000001">
    <property type="protein sequence ID" value="TSJ47625.1"/>
    <property type="molecule type" value="Genomic_DNA"/>
</dbReference>
<evidence type="ECO:0000256" key="3">
    <source>
        <dbReference type="ARBA" id="ARBA00022448"/>
    </source>
</evidence>
<comment type="function">
    <text evidence="10">Channel that opens in response to stretch forces in the membrane lipid bilayer. May participate in the regulation of osmotic pressure changes within the cell.</text>
</comment>